<dbReference type="Gene3D" id="3.30.1320.10">
    <property type="match status" value="1"/>
</dbReference>
<organism evidence="5 6">
    <name type="scientific">Candidatus Falkowbacteria bacterium RBG_13_39_14</name>
    <dbReference type="NCBI Taxonomy" id="1797985"/>
    <lineage>
        <taxon>Bacteria</taxon>
        <taxon>Candidatus Falkowiibacteriota</taxon>
    </lineage>
</organism>
<evidence type="ECO:0000313" key="6">
    <source>
        <dbReference type="Proteomes" id="UP000178323"/>
    </source>
</evidence>
<gene>
    <name evidence="3" type="primary">rpsP</name>
    <name evidence="5" type="ORF">A2Y83_05355</name>
</gene>
<dbReference type="InterPro" id="IPR020592">
    <property type="entry name" value="Ribosomal_bS16_CS"/>
</dbReference>
<dbReference type="NCBIfam" id="TIGR00002">
    <property type="entry name" value="S16"/>
    <property type="match status" value="1"/>
</dbReference>
<dbReference type="Pfam" id="PF00886">
    <property type="entry name" value="Ribosomal_S16"/>
    <property type="match status" value="1"/>
</dbReference>
<protein>
    <recommendedName>
        <fullName evidence="3">Small ribosomal subunit protein bS16</fullName>
    </recommendedName>
</protein>
<comment type="similarity">
    <text evidence="3">Belongs to the bacterial ribosomal protein bS16 family.</text>
</comment>
<name>A0A1F5S120_9BACT</name>
<dbReference type="GO" id="GO:0005737">
    <property type="term" value="C:cytoplasm"/>
    <property type="evidence" value="ECO:0007669"/>
    <property type="project" value="UniProtKB-ARBA"/>
</dbReference>
<feature type="compositionally biased region" description="Basic and acidic residues" evidence="4">
    <location>
        <begin position="93"/>
        <end position="131"/>
    </location>
</feature>
<dbReference type="GO" id="GO:0006412">
    <property type="term" value="P:translation"/>
    <property type="evidence" value="ECO:0007669"/>
    <property type="project" value="UniProtKB-UniRule"/>
</dbReference>
<dbReference type="InterPro" id="IPR023803">
    <property type="entry name" value="Ribosomal_bS16_dom_sf"/>
</dbReference>
<evidence type="ECO:0000256" key="2">
    <source>
        <dbReference type="ARBA" id="ARBA00023274"/>
    </source>
</evidence>
<dbReference type="GO" id="GO:0003735">
    <property type="term" value="F:structural constituent of ribosome"/>
    <property type="evidence" value="ECO:0007669"/>
    <property type="project" value="InterPro"/>
</dbReference>
<dbReference type="Proteomes" id="UP000178323">
    <property type="component" value="Unassembled WGS sequence"/>
</dbReference>
<evidence type="ECO:0000256" key="3">
    <source>
        <dbReference type="HAMAP-Rule" id="MF_00385"/>
    </source>
</evidence>
<feature type="region of interest" description="Disordered" evidence="4">
    <location>
        <begin position="89"/>
        <end position="139"/>
    </location>
</feature>
<evidence type="ECO:0000256" key="4">
    <source>
        <dbReference type="SAM" id="MobiDB-lite"/>
    </source>
</evidence>
<sequence length="139" mass="15747">MLQIKLSRIGKKKKPTYRIIILEKSKDPYGKSLEILGSYNPHTKELILKEDRIKYWLSKGAGASDTMHNLLISKGLLLGKKIKGYKLSRKRKKELEEKKGAEKPAEAKEAKQEEKAAETPAKDKPMEEKTVEAPAETQS</sequence>
<evidence type="ECO:0000313" key="5">
    <source>
        <dbReference type="EMBL" id="OGF20364.1"/>
    </source>
</evidence>
<dbReference type="AlphaFoldDB" id="A0A1F5S120"/>
<dbReference type="EMBL" id="MFFS01000092">
    <property type="protein sequence ID" value="OGF20364.1"/>
    <property type="molecule type" value="Genomic_DNA"/>
</dbReference>
<evidence type="ECO:0000256" key="1">
    <source>
        <dbReference type="ARBA" id="ARBA00022980"/>
    </source>
</evidence>
<dbReference type="STRING" id="1797985.A2Y83_05355"/>
<dbReference type="GO" id="GO:0015935">
    <property type="term" value="C:small ribosomal subunit"/>
    <property type="evidence" value="ECO:0007669"/>
    <property type="project" value="TreeGrafter"/>
</dbReference>
<dbReference type="PROSITE" id="PS00732">
    <property type="entry name" value="RIBOSOMAL_S16"/>
    <property type="match status" value="1"/>
</dbReference>
<proteinExistence type="inferred from homology"/>
<dbReference type="SUPFAM" id="SSF54565">
    <property type="entry name" value="Ribosomal protein S16"/>
    <property type="match status" value="1"/>
</dbReference>
<dbReference type="HAMAP" id="MF_00385">
    <property type="entry name" value="Ribosomal_bS16"/>
    <property type="match status" value="1"/>
</dbReference>
<keyword evidence="2 3" id="KW-0687">Ribonucleoprotein</keyword>
<reference evidence="5 6" key="1">
    <citation type="journal article" date="2016" name="Nat. Commun.">
        <title>Thousands of microbial genomes shed light on interconnected biogeochemical processes in an aquifer system.</title>
        <authorList>
            <person name="Anantharaman K."/>
            <person name="Brown C.T."/>
            <person name="Hug L.A."/>
            <person name="Sharon I."/>
            <person name="Castelle C.J."/>
            <person name="Probst A.J."/>
            <person name="Thomas B.C."/>
            <person name="Singh A."/>
            <person name="Wilkins M.J."/>
            <person name="Karaoz U."/>
            <person name="Brodie E.L."/>
            <person name="Williams K.H."/>
            <person name="Hubbard S.S."/>
            <person name="Banfield J.F."/>
        </authorList>
    </citation>
    <scope>NUCLEOTIDE SEQUENCE [LARGE SCALE GENOMIC DNA]</scope>
</reference>
<dbReference type="PANTHER" id="PTHR12919:SF20">
    <property type="entry name" value="SMALL RIBOSOMAL SUBUNIT PROTEIN BS16M"/>
    <property type="match status" value="1"/>
</dbReference>
<dbReference type="InterPro" id="IPR000307">
    <property type="entry name" value="Ribosomal_bS16"/>
</dbReference>
<dbReference type="PANTHER" id="PTHR12919">
    <property type="entry name" value="30S RIBOSOMAL PROTEIN S16"/>
    <property type="match status" value="1"/>
</dbReference>
<comment type="caution">
    <text evidence="5">The sequence shown here is derived from an EMBL/GenBank/DDBJ whole genome shotgun (WGS) entry which is preliminary data.</text>
</comment>
<accession>A0A1F5S120</accession>
<keyword evidence="1 3" id="KW-0689">Ribosomal protein</keyword>